<dbReference type="GO" id="GO:0006281">
    <property type="term" value="P:DNA repair"/>
    <property type="evidence" value="ECO:0007669"/>
    <property type="project" value="InterPro"/>
</dbReference>
<dbReference type="InterPro" id="IPR037235">
    <property type="entry name" value="TRCF-like_C_D7"/>
</dbReference>
<dbReference type="SUPFAM" id="SSF143517">
    <property type="entry name" value="TRCF domain-like"/>
    <property type="match status" value="1"/>
</dbReference>
<dbReference type="SMART" id="SM00982">
    <property type="entry name" value="TRCF"/>
    <property type="match status" value="1"/>
</dbReference>
<sequence>MEAYRRLAAASSDNEVAAVVEELNDRYGPLPEPARRLVAVARLRLLCRDSGITEVSAPSAATVRLAPMTLPDSAQVRLKRMYPGAHYRATTATVQVPIPRAGGIGAPRIRDVELVQMVADLVTALAGIPQKDIGITSSSGDDADRPVSSKERRAR</sequence>
<evidence type="ECO:0000256" key="1">
    <source>
        <dbReference type="SAM" id="MobiDB-lite"/>
    </source>
</evidence>
<feature type="compositionally biased region" description="Basic and acidic residues" evidence="1">
    <location>
        <begin position="142"/>
        <end position="155"/>
    </location>
</feature>
<evidence type="ECO:0000313" key="3">
    <source>
        <dbReference type="EMBL" id="OOK80076.1"/>
    </source>
</evidence>
<feature type="domain" description="Transcription-repair-coupling factor C-terminal" evidence="2">
    <location>
        <begin position="1"/>
        <end position="81"/>
    </location>
</feature>
<dbReference type="Proteomes" id="UP000188532">
    <property type="component" value="Unassembled WGS sequence"/>
</dbReference>
<name>A0A1V3XMS3_MYCKA</name>
<gene>
    <name evidence="3" type="ORF">BZL29_2710</name>
</gene>
<evidence type="ECO:0000313" key="4">
    <source>
        <dbReference type="Proteomes" id="UP000188532"/>
    </source>
</evidence>
<evidence type="ECO:0000259" key="2">
    <source>
        <dbReference type="SMART" id="SM00982"/>
    </source>
</evidence>
<dbReference type="Gene3D" id="3.90.1150.50">
    <property type="entry name" value="Transcription-repair-coupling factor, D7 domain"/>
    <property type="match status" value="1"/>
</dbReference>
<accession>A0A1V3XMS3</accession>
<reference evidence="3 4" key="1">
    <citation type="submission" date="2017-02" db="EMBL/GenBank/DDBJ databases">
        <title>Complete genome sequences of Mycobacterium kansasii strains isolated from rhesus macaques.</title>
        <authorList>
            <person name="Panda A."/>
            <person name="Nagaraj S."/>
            <person name="Zhao X."/>
            <person name="Tettelin H."/>
            <person name="Detolla L.J."/>
        </authorList>
    </citation>
    <scope>NUCLEOTIDE SEQUENCE [LARGE SCALE GENOMIC DNA]</scope>
    <source>
        <strain evidence="3 4">11-3469</strain>
    </source>
</reference>
<dbReference type="AlphaFoldDB" id="A0A1V3XMS3"/>
<proteinExistence type="predicted"/>
<organism evidence="3 4">
    <name type="scientific">Mycobacterium kansasii</name>
    <dbReference type="NCBI Taxonomy" id="1768"/>
    <lineage>
        <taxon>Bacteria</taxon>
        <taxon>Bacillati</taxon>
        <taxon>Actinomycetota</taxon>
        <taxon>Actinomycetes</taxon>
        <taxon>Mycobacteriales</taxon>
        <taxon>Mycobacteriaceae</taxon>
        <taxon>Mycobacterium</taxon>
    </lineage>
</organism>
<dbReference type="EMBL" id="MVBN01000002">
    <property type="protein sequence ID" value="OOK80076.1"/>
    <property type="molecule type" value="Genomic_DNA"/>
</dbReference>
<dbReference type="InterPro" id="IPR005118">
    <property type="entry name" value="TRCF_C"/>
</dbReference>
<protein>
    <submittedName>
        <fullName evidence="3">TRCF domain protein</fullName>
    </submittedName>
</protein>
<feature type="region of interest" description="Disordered" evidence="1">
    <location>
        <begin position="132"/>
        <end position="155"/>
    </location>
</feature>
<dbReference type="Pfam" id="PF03461">
    <property type="entry name" value="TRCF"/>
    <property type="match status" value="1"/>
</dbReference>
<comment type="caution">
    <text evidence="3">The sequence shown here is derived from an EMBL/GenBank/DDBJ whole genome shotgun (WGS) entry which is preliminary data.</text>
</comment>